<feature type="region of interest" description="Disordered" evidence="4">
    <location>
        <begin position="389"/>
        <end position="458"/>
    </location>
</feature>
<dbReference type="Pfam" id="PF14429">
    <property type="entry name" value="DOCK-C2"/>
    <property type="match status" value="1"/>
</dbReference>
<sequence length="1667" mass="187099">MLYEVITVGSNFLSIISFGLFEVPVDIHFDLEIVRMEELSARSFRVWSPELSELNLANISGEVDHLKIDPNHFVPPSTAIDLLPFPTSRMAFVHTFPRHLLFVYPRSANFTARTGQNARNISVKAELFNGRLGRRIEEAFVVDGRLAGEMFSTVQYHSRHAQFGGTEWKLILPWGSKEGFYLRFTFLHISCKPRGDDTKIMGETPIGFSWLPLQLDGSDSAPPSGEHRLPISLDVPPPALCFLSPHVNVPDVHWLDSHRPLFHLHVVPVSSIQPQDSHLNAFLITSRAFLRPLPLSPVCADQTLSNSIRNVLKCSPEQMLSFLHIILHRLLAIITAHSSDESPGPIAFCAFETLCQLAMIITMLLDGTVDARNRSRLLLEFVRLERLSEGTEEGEERDNGGEEAVWKKREQEQDKQNNNNISNNNNNDNEKPTLAQDQRPRASSKFTPDLLTNFAGSPPPSAGSSVHLQLWACPGVGLHLRMTQGHLLPRKMRFGGADFLAELAELGGLLVAEVLERVAKNAAQAGAINLAWAQFLRDSVALLSRGWIIEQMKQHCETIDSRIELLTGGSNAPICAQLLSMKLAFLRVLLSQQHFLFLSLPFPVALPTPEGSKKAKQILFGPSASGVGTLRKSATNLATVQKRSSPKGTNGRKDANLLTKSATSLLSVPPPSSVVPGSHPLRLFADLSVEHRLRHLPIFLLLSQLHALLRVRSSLCSPFVSLLHSLIATHENDWRLTGDNGEWRQRVAIMYSPLLGIVLELLELDWLDMNIAERDRGDEWATKDDKDKDSGLASEEEERNSHKEFAPGNTTTAMNRRGGTTQKKLLLCVCWLLRSLPVPALLAYLRQLPFVQLRQFVRLLRSLLSTFARFSPVAFPRRRHSVDSFVHLIGGAQFCQWADEYDVHQQFLPDKRRQSVETTSISTLGDANAAVPRGDELRATDGTDNNKNNTTTSSSTSFVRWRMRKRNSSADQLEKALSCQLSAEVLLLVLDQLELLFQLSSPQLMSELLGLLLFALSGHHSLQSLHHLFRTLRAFVRKFSEFLLTETDKQLLTALCQQMLRHMTAELAEVRQQAVMSTLALLKIAFRHSKGGFVRLNRCLTTALCCLVSNSVASGKALDDSALRASLESITPEAKKTEKAEFLTQLEHVVANLNAILSDTFKLSTHIDDFEMTIDLMHRIAHGYRNNPELRIAWLLGIARKHLEERKTFAEAAQCLLHCCAIVATKLLNTGTVDDELLPRSVFDAFEELSENVREEWKGERGDVVARGEERRSNGIIAGGHFTLSAFTKMVEKMANLFERAQLFELVANVFKLVLPLHERTHAHVKLIQAHTQIVSCLSRVDPPVLIDGTANLETATAANGTESAMIVPLNGTDKRCFGTYFRVRFFGAKCDELDGKEFVYKEPAITKLAEISARLEQFYMDKLGGRRQAGPGQGRWERRRRQTHSERSYRLRQFVYATPFTQNGKAHGPLEAQWKRKTVLGLENSFPYVKTRLRVIERRQTDLCPIEVAIEDIQKRTRELRWAMCLEPRDVKMLQMQLQGCIGTTVNQGPVEIARVFLTDANLDADGMPRESLQRRLRLCFDDLSRTCNEALEVNERHMEADREEYKRELRRNMCRFEESLEKVLKNGKKESSMAVSCSTDSAVPSPAELVQALAIAGRIGPVSSV</sequence>
<protein>
    <submittedName>
        <fullName evidence="8">Non-specific serine/threonine protein kinase</fullName>
    </submittedName>
</protein>
<feature type="domain" description="C2 DOCK-type" evidence="5">
    <location>
        <begin position="98"/>
        <end position="269"/>
    </location>
</feature>
<dbReference type="InterPro" id="IPR043162">
    <property type="entry name" value="DOCK_C_lobe_C"/>
</dbReference>
<reference evidence="8" key="3">
    <citation type="submission" date="2016-06" db="UniProtKB">
        <authorList>
            <consortium name="WormBaseParasite"/>
        </authorList>
    </citation>
    <scope>IDENTIFICATION</scope>
</reference>
<evidence type="ECO:0000259" key="5">
    <source>
        <dbReference type="PROSITE" id="PS51650"/>
    </source>
</evidence>
<dbReference type="Gene3D" id="2.60.40.150">
    <property type="entry name" value="C2 domain"/>
    <property type="match status" value="1"/>
</dbReference>
<evidence type="ECO:0000256" key="4">
    <source>
        <dbReference type="SAM" id="MobiDB-lite"/>
    </source>
</evidence>
<feature type="compositionally biased region" description="Low complexity" evidence="4">
    <location>
        <begin position="945"/>
        <end position="956"/>
    </location>
</feature>
<dbReference type="Pfam" id="PF20421">
    <property type="entry name" value="DHR-2_Lobe_C"/>
    <property type="match status" value="1"/>
</dbReference>
<dbReference type="PANTHER" id="PTHR23317">
    <property type="entry name" value="DEDICATOR OF CYTOKINESIS DOCK"/>
    <property type="match status" value="1"/>
</dbReference>
<feature type="compositionally biased region" description="Basic and acidic residues" evidence="4">
    <location>
        <begin position="780"/>
        <end position="790"/>
    </location>
</feature>
<evidence type="ECO:0000256" key="1">
    <source>
        <dbReference type="ARBA" id="ARBA00022553"/>
    </source>
</evidence>
<dbReference type="GO" id="GO:0005085">
    <property type="term" value="F:guanyl-nucleotide exchange factor activity"/>
    <property type="evidence" value="ECO:0007669"/>
    <property type="project" value="UniProtKB-KW"/>
</dbReference>
<dbReference type="Proteomes" id="UP000050741">
    <property type="component" value="Unassembled WGS sequence"/>
</dbReference>
<dbReference type="InterPro" id="IPR027357">
    <property type="entry name" value="DOCKER_dom"/>
</dbReference>
<feature type="compositionally biased region" description="Basic and acidic residues" evidence="4">
    <location>
        <begin position="397"/>
        <end position="415"/>
    </location>
</feature>
<reference evidence="7" key="1">
    <citation type="submission" date="2013-12" db="EMBL/GenBank/DDBJ databases">
        <authorList>
            <person name="Aslett M."/>
        </authorList>
    </citation>
    <scope>NUCLEOTIDE SEQUENCE [LARGE SCALE GENOMIC DNA]</scope>
    <source>
        <strain evidence="7">Lindley</strain>
    </source>
</reference>
<evidence type="ECO:0000256" key="3">
    <source>
        <dbReference type="PROSITE-ProRule" id="PRU00983"/>
    </source>
</evidence>
<organism evidence="7 8">
    <name type="scientific">Globodera pallida</name>
    <name type="common">Potato cyst nematode worm</name>
    <name type="synonym">Heterodera pallida</name>
    <dbReference type="NCBI Taxonomy" id="36090"/>
    <lineage>
        <taxon>Eukaryota</taxon>
        <taxon>Metazoa</taxon>
        <taxon>Ecdysozoa</taxon>
        <taxon>Nematoda</taxon>
        <taxon>Chromadorea</taxon>
        <taxon>Rhabditida</taxon>
        <taxon>Tylenchina</taxon>
        <taxon>Tylenchomorpha</taxon>
        <taxon>Tylenchoidea</taxon>
        <taxon>Heteroderidae</taxon>
        <taxon>Heteroderinae</taxon>
        <taxon>Globodera</taxon>
    </lineage>
</organism>
<feature type="region of interest" description="Disordered" evidence="4">
    <location>
        <begin position="932"/>
        <end position="956"/>
    </location>
</feature>
<dbReference type="InterPro" id="IPR046773">
    <property type="entry name" value="DOCKER_Lobe_C"/>
</dbReference>
<name>A0A183BS08_GLOPA</name>
<dbReference type="PANTHER" id="PTHR23317:SF76">
    <property type="entry name" value="LD20667P"/>
    <property type="match status" value="1"/>
</dbReference>
<dbReference type="Pfam" id="PF20422">
    <property type="entry name" value="DHR-2_Lobe_B"/>
    <property type="match status" value="1"/>
</dbReference>
<dbReference type="GO" id="GO:0007264">
    <property type="term" value="P:small GTPase-mediated signal transduction"/>
    <property type="evidence" value="ECO:0007669"/>
    <property type="project" value="InterPro"/>
</dbReference>
<evidence type="ECO:0000313" key="7">
    <source>
        <dbReference type="Proteomes" id="UP000050741"/>
    </source>
</evidence>
<dbReference type="InterPro" id="IPR046769">
    <property type="entry name" value="DOCKER_Lobe_A"/>
</dbReference>
<dbReference type="Gene3D" id="1.20.58.740">
    <property type="match status" value="1"/>
</dbReference>
<dbReference type="InterPro" id="IPR016024">
    <property type="entry name" value="ARM-type_fold"/>
</dbReference>
<dbReference type="InterPro" id="IPR046770">
    <property type="entry name" value="DOCKER_Lobe_B"/>
</dbReference>
<accession>A0A183BS08</accession>
<keyword evidence="2" id="KW-0344">Guanine-nucleotide releasing factor</keyword>
<dbReference type="Gene3D" id="1.25.40.410">
    <property type="match status" value="1"/>
</dbReference>
<dbReference type="PROSITE" id="PS51650">
    <property type="entry name" value="C2_DOCK"/>
    <property type="match status" value="1"/>
</dbReference>
<feature type="domain" description="DOCKER" evidence="6">
    <location>
        <begin position="1182"/>
        <end position="1631"/>
    </location>
</feature>
<dbReference type="WBParaSite" id="GPLIN_000339400">
    <property type="protein sequence ID" value="GPLIN_000339400"/>
    <property type="gene ID" value="GPLIN_000339400"/>
</dbReference>
<keyword evidence="1" id="KW-0597">Phosphoprotein</keyword>
<proteinExistence type="inferred from homology"/>
<evidence type="ECO:0000313" key="8">
    <source>
        <dbReference type="WBParaSite" id="GPLIN_000339400"/>
    </source>
</evidence>
<dbReference type="PROSITE" id="PS51651">
    <property type="entry name" value="DOCKER"/>
    <property type="match status" value="1"/>
</dbReference>
<comment type="similarity">
    <text evidence="3">Belongs to the DOCK family.</text>
</comment>
<evidence type="ECO:0000256" key="2">
    <source>
        <dbReference type="ARBA" id="ARBA00022658"/>
    </source>
</evidence>
<dbReference type="InterPro" id="IPR035892">
    <property type="entry name" value="C2_domain_sf"/>
</dbReference>
<keyword evidence="7" id="KW-1185">Reference proteome</keyword>
<dbReference type="Pfam" id="PF06920">
    <property type="entry name" value="DHR-2_Lobe_A"/>
    <property type="match status" value="1"/>
</dbReference>
<feature type="region of interest" description="Disordered" evidence="4">
    <location>
        <begin position="780"/>
        <end position="816"/>
    </location>
</feature>
<feature type="compositionally biased region" description="Low complexity" evidence="4">
    <location>
        <begin position="417"/>
        <end position="427"/>
    </location>
</feature>
<dbReference type="SUPFAM" id="SSF48371">
    <property type="entry name" value="ARM repeat"/>
    <property type="match status" value="1"/>
</dbReference>
<dbReference type="InterPro" id="IPR027007">
    <property type="entry name" value="C2_DOCK-type_domain"/>
</dbReference>
<reference evidence="7" key="2">
    <citation type="submission" date="2014-05" db="EMBL/GenBank/DDBJ databases">
        <title>The genome and life-stage specific transcriptomes of Globodera pallida elucidate key aspects of plant parasitism by a cyst nematode.</title>
        <authorList>
            <person name="Cotton J.A."/>
            <person name="Lilley C.J."/>
            <person name="Jones L.M."/>
            <person name="Kikuchi T."/>
            <person name="Reid A.J."/>
            <person name="Thorpe P."/>
            <person name="Tsai I.J."/>
            <person name="Beasley H."/>
            <person name="Blok V."/>
            <person name="Cock P.J.A."/>
            <person name="Van den Akker S.E."/>
            <person name="Holroyd N."/>
            <person name="Hunt M."/>
            <person name="Mantelin S."/>
            <person name="Naghra H."/>
            <person name="Pain A."/>
            <person name="Palomares-Rius J.E."/>
            <person name="Zarowiecki M."/>
            <person name="Berriman M."/>
            <person name="Jones J.T."/>
            <person name="Urwin P.E."/>
        </authorList>
    </citation>
    <scope>NUCLEOTIDE SEQUENCE [LARGE SCALE GENOMIC DNA]</scope>
    <source>
        <strain evidence="7">Lindley</strain>
    </source>
</reference>
<dbReference type="InterPro" id="IPR026791">
    <property type="entry name" value="DOCK"/>
</dbReference>
<evidence type="ECO:0000259" key="6">
    <source>
        <dbReference type="PROSITE" id="PS51651"/>
    </source>
</evidence>
<dbReference type="InterPro" id="IPR043161">
    <property type="entry name" value="DOCK_C_lobe_A"/>
</dbReference>